<proteinExistence type="predicted"/>
<dbReference type="eggNOG" id="ENOG5033I6R">
    <property type="taxonomic scope" value="Bacteria"/>
</dbReference>
<dbReference type="OrthoDB" id="3402696at2"/>
<dbReference type="Pfam" id="PF10824">
    <property type="entry name" value="T7SS_ESX_EspC"/>
    <property type="match status" value="1"/>
</dbReference>
<evidence type="ECO:0000313" key="1">
    <source>
        <dbReference type="EMBL" id="KHD79047.1"/>
    </source>
</evidence>
<dbReference type="GO" id="GO:0009306">
    <property type="term" value="P:protein secretion"/>
    <property type="evidence" value="ECO:0007669"/>
    <property type="project" value="InterPro"/>
</dbReference>
<sequence length="104" mass="10682">MAEPVGVRHPDLVTHAGTVETAADRVAQAGRAGRAVRAGPDSYGRLCAMVPTVLGALQDTLIAAIEAAAASLDDTGARLRATAEGYAASDQRRADAFQAIPGRR</sequence>
<comment type="caution">
    <text evidence="1">The sequence shown here is derived from an EMBL/GenBank/DDBJ whole genome shotgun (WGS) entry which is preliminary data.</text>
</comment>
<organism evidence="1 2">
    <name type="scientific">Actinoplanes utahensis</name>
    <dbReference type="NCBI Taxonomy" id="1869"/>
    <lineage>
        <taxon>Bacteria</taxon>
        <taxon>Bacillati</taxon>
        <taxon>Actinomycetota</taxon>
        <taxon>Actinomycetes</taxon>
        <taxon>Micromonosporales</taxon>
        <taxon>Micromonosporaceae</taxon>
        <taxon>Actinoplanes</taxon>
    </lineage>
</organism>
<keyword evidence="2" id="KW-1185">Reference proteome</keyword>
<dbReference type="EMBL" id="JRTT01000002">
    <property type="protein sequence ID" value="KHD79047.1"/>
    <property type="molecule type" value="Genomic_DNA"/>
</dbReference>
<dbReference type="STRING" id="1869.MB27_01830"/>
<dbReference type="InterPro" id="IPR022536">
    <property type="entry name" value="EspC"/>
</dbReference>
<gene>
    <name evidence="1" type="ORF">MB27_01830</name>
</gene>
<reference evidence="1 2" key="1">
    <citation type="submission" date="2014-10" db="EMBL/GenBank/DDBJ databases">
        <title>Draft genome sequence of Actinoplanes utahensis NRRL 12052.</title>
        <authorList>
            <person name="Velasco-Bucheli B."/>
            <person name="del Cerro C."/>
            <person name="Hormigo D."/>
            <person name="Garcia J.L."/>
            <person name="Acebal C."/>
            <person name="Arroyo M."/>
            <person name="de la Mata I."/>
        </authorList>
    </citation>
    <scope>NUCLEOTIDE SEQUENCE [LARGE SCALE GENOMIC DNA]</scope>
    <source>
        <strain evidence="1 2">NRRL 12052</strain>
    </source>
</reference>
<dbReference type="RefSeq" id="WP_043522202.1">
    <property type="nucleotide sequence ID" value="NZ_BAABKU010000001.1"/>
</dbReference>
<dbReference type="Proteomes" id="UP000054537">
    <property type="component" value="Unassembled WGS sequence"/>
</dbReference>
<dbReference type="AlphaFoldDB" id="A0A0A6XG06"/>
<evidence type="ECO:0008006" key="3">
    <source>
        <dbReference type="Google" id="ProtNLM"/>
    </source>
</evidence>
<protein>
    <recommendedName>
        <fullName evidence="3">ESX-1 secretion-associated protein</fullName>
    </recommendedName>
</protein>
<accession>A0A0A6XG06</accession>
<name>A0A0A6XG06_ACTUT</name>
<evidence type="ECO:0000313" key="2">
    <source>
        <dbReference type="Proteomes" id="UP000054537"/>
    </source>
</evidence>